<organism evidence="1 2">
    <name type="scientific">Paenibacillus oryzae</name>
    <dbReference type="NCBI Taxonomy" id="1844972"/>
    <lineage>
        <taxon>Bacteria</taxon>
        <taxon>Bacillati</taxon>
        <taxon>Bacillota</taxon>
        <taxon>Bacilli</taxon>
        <taxon>Bacillales</taxon>
        <taxon>Paenibacillaceae</taxon>
        <taxon>Paenibacillus</taxon>
    </lineage>
</organism>
<gene>
    <name evidence="1" type="ORF">A7K91_02705</name>
</gene>
<evidence type="ECO:0000313" key="2">
    <source>
        <dbReference type="Proteomes" id="UP000092024"/>
    </source>
</evidence>
<keyword evidence="2" id="KW-1185">Reference proteome</keyword>
<dbReference type="EMBL" id="LYPA01000019">
    <property type="protein sequence ID" value="OBR69305.1"/>
    <property type="molecule type" value="Genomic_DNA"/>
</dbReference>
<accession>A0A1A5YV90</accession>
<name>A0A1A5YV90_9BACL</name>
<dbReference type="Proteomes" id="UP000092024">
    <property type="component" value="Unassembled WGS sequence"/>
</dbReference>
<sequence>MASVKPKNADRMGPFVCLKDTGDRYSRRTKLFRLLTVINVRYATKWIVAAEAIEAIEAAEAIEALGTVYFKLFFLPFVALNPLK</sequence>
<dbReference type="STRING" id="1844972.A7K91_02705"/>
<comment type="caution">
    <text evidence="1">The sequence shown here is derived from an EMBL/GenBank/DDBJ whole genome shotgun (WGS) entry which is preliminary data.</text>
</comment>
<reference evidence="1 2" key="1">
    <citation type="submission" date="2016-05" db="EMBL/GenBank/DDBJ databases">
        <title>Paenibacillus oryzae. sp. nov., isolated from the rice root.</title>
        <authorList>
            <person name="Zhang J."/>
            <person name="Zhang X."/>
        </authorList>
    </citation>
    <scope>NUCLEOTIDE SEQUENCE [LARGE SCALE GENOMIC DNA]</scope>
    <source>
        <strain evidence="1 2">1DrF-4</strain>
    </source>
</reference>
<protein>
    <submittedName>
        <fullName evidence="1">Uncharacterized protein</fullName>
    </submittedName>
</protein>
<proteinExistence type="predicted"/>
<dbReference type="AlphaFoldDB" id="A0A1A5YV90"/>
<evidence type="ECO:0000313" key="1">
    <source>
        <dbReference type="EMBL" id="OBR69305.1"/>
    </source>
</evidence>